<feature type="domain" description="Glycosyl hydrolase family 13 catalytic" evidence="2">
    <location>
        <begin position="137"/>
        <end position="448"/>
    </location>
</feature>
<dbReference type="Gene3D" id="2.60.40.1180">
    <property type="entry name" value="Golgi alpha-mannosidase II"/>
    <property type="match status" value="1"/>
</dbReference>
<evidence type="ECO:0000313" key="6">
    <source>
        <dbReference type="Proteomes" id="UP000702954"/>
    </source>
</evidence>
<keyword evidence="6" id="KW-1185">Reference proteome</keyword>
<reference evidence="4 5" key="2">
    <citation type="submission" date="2019-03" db="EMBL/GenBank/DDBJ databases">
        <title>Genomic Encyclopedia of Type Strains, Phase IV (KMG-IV): sequencing the most valuable type-strain genomes for metagenomic binning, comparative biology and taxonomic classification.</title>
        <authorList>
            <person name="Goeker M."/>
        </authorList>
    </citation>
    <scope>NUCLEOTIDE SEQUENCE [LARGE SCALE GENOMIC DNA]</scope>
    <source>
        <strain evidence="4 5">DSM 103426</strain>
    </source>
</reference>
<comment type="similarity">
    <text evidence="1">Belongs to the glycosyl hydrolase 13 family.</text>
</comment>
<sequence>MKVVQGAPLPLGVSRQKEALNFAVEVKEGKQCTLLLYKCGENVPMEKIPMKEEAGTGTVRCVMLSDLPAQACEYNYEIDGKIVTDSYAKGIAGRERWNDQADFTPHQVRGKLPQKEEYPWEDDCPLRIPEEDVIAYSLHVRGFTRHSSSKVKKKGTFRGVMEKLPYLKELGINQIQCMPVYEFEERGRKVNYWGYGEGFFFAPKASYASDHDAQKELKELVKTCHREGIEVVLDFPFTAQTRFQIVEDCLRYYVMEYHIDGFLLNPYQVPVEFLRRDPVLSGTKLLIKDESFQNTMRRFLKGDEGMIASVAEQFRRKTSVSGSCNYITNHTGFTLEDLVSYDAKHNEANGEQNQDGPDYNYSWNCGVEGKTRKKQIVKLRQGQKRNAMFLLMTAQGTPCLLAGDEFGNSQGGNNNVYCQDNETGWVDWSRLEREKSFFHYVKELIAFRKKHGILHQKEALTGTDRSGSGIPDISYHGEAAWQIQQEASSRQLGILYSGSPKKESNCFLLYNMHWIAHSFALPALPKDQAWYQVMSTEEGFYEQPLLIEGKRSIILEGRSVAAFVAGMSQETMRGTRSI</sequence>
<dbReference type="Pfam" id="PF00128">
    <property type="entry name" value="Alpha-amylase"/>
    <property type="match status" value="1"/>
</dbReference>
<dbReference type="InterPro" id="IPR017853">
    <property type="entry name" value="GH"/>
</dbReference>
<organism evidence="4 5">
    <name type="scientific">Faecalimonas umbilicata</name>
    <dbReference type="NCBI Taxonomy" id="1912855"/>
    <lineage>
        <taxon>Bacteria</taxon>
        <taxon>Bacillati</taxon>
        <taxon>Bacillota</taxon>
        <taxon>Clostridia</taxon>
        <taxon>Lachnospirales</taxon>
        <taxon>Lachnospiraceae</taxon>
        <taxon>Faecalimonas</taxon>
    </lineage>
</organism>
<dbReference type="RefSeq" id="WP_016438481.1">
    <property type="nucleotide sequence ID" value="NZ_BHEO01000008.1"/>
</dbReference>
<dbReference type="PANTHER" id="PTHR43002">
    <property type="entry name" value="GLYCOGEN DEBRANCHING ENZYME"/>
    <property type="match status" value="1"/>
</dbReference>
<dbReference type="Proteomes" id="UP000294613">
    <property type="component" value="Unassembled WGS sequence"/>
</dbReference>
<evidence type="ECO:0000313" key="5">
    <source>
        <dbReference type="Proteomes" id="UP000294613"/>
    </source>
</evidence>
<evidence type="ECO:0000256" key="1">
    <source>
        <dbReference type="ARBA" id="ARBA00008061"/>
    </source>
</evidence>
<dbReference type="EMBL" id="SLZV01000033">
    <property type="protein sequence ID" value="TCS62246.1"/>
    <property type="molecule type" value="Genomic_DNA"/>
</dbReference>
<dbReference type="Gene3D" id="2.60.40.10">
    <property type="entry name" value="Immunoglobulins"/>
    <property type="match status" value="1"/>
</dbReference>
<dbReference type="InterPro" id="IPR013780">
    <property type="entry name" value="Glyco_hydro_b"/>
</dbReference>
<dbReference type="InterPro" id="IPR013783">
    <property type="entry name" value="Ig-like_fold"/>
</dbReference>
<dbReference type="SUPFAM" id="SSF51011">
    <property type="entry name" value="Glycosyl hydrolase domain"/>
    <property type="match status" value="1"/>
</dbReference>
<dbReference type="InterPro" id="IPR014756">
    <property type="entry name" value="Ig_E-set"/>
</dbReference>
<dbReference type="Proteomes" id="UP000702954">
    <property type="component" value="Unassembled WGS sequence"/>
</dbReference>
<dbReference type="SUPFAM" id="SSF81296">
    <property type="entry name" value="E set domains"/>
    <property type="match status" value="1"/>
</dbReference>
<comment type="caution">
    <text evidence="4">The sequence shown here is derived from an EMBL/GenBank/DDBJ whole genome shotgun (WGS) entry which is preliminary data.</text>
</comment>
<evidence type="ECO:0000259" key="2">
    <source>
        <dbReference type="SMART" id="SM00642"/>
    </source>
</evidence>
<dbReference type="EMBL" id="BHEO01000008">
    <property type="protein sequence ID" value="GBU06481.1"/>
    <property type="molecule type" value="Genomic_DNA"/>
</dbReference>
<name>A0A4R3JAZ7_9FIRM</name>
<dbReference type="Gene3D" id="3.20.20.80">
    <property type="entry name" value="Glycosidases"/>
    <property type="match status" value="2"/>
</dbReference>
<dbReference type="InterPro" id="IPR006047">
    <property type="entry name" value="GH13_cat_dom"/>
</dbReference>
<protein>
    <submittedName>
        <fullName evidence="3 4">Glycogen operon protein</fullName>
    </submittedName>
</protein>
<proteinExistence type="inferred from homology"/>
<accession>A0A4R3JAZ7</accession>
<evidence type="ECO:0000313" key="4">
    <source>
        <dbReference type="EMBL" id="TCS62246.1"/>
    </source>
</evidence>
<dbReference type="SMART" id="SM00642">
    <property type="entry name" value="Aamy"/>
    <property type="match status" value="1"/>
</dbReference>
<evidence type="ECO:0000313" key="3">
    <source>
        <dbReference type="EMBL" id="GBU06481.1"/>
    </source>
</evidence>
<dbReference type="GO" id="GO:0005975">
    <property type="term" value="P:carbohydrate metabolic process"/>
    <property type="evidence" value="ECO:0007669"/>
    <property type="project" value="InterPro"/>
</dbReference>
<dbReference type="SUPFAM" id="SSF51445">
    <property type="entry name" value="(Trans)glycosidases"/>
    <property type="match status" value="1"/>
</dbReference>
<gene>
    <name evidence="4" type="ORF">EDD74_13314</name>
    <name evidence="3" type="ORF">FAEUMB_30220</name>
</gene>
<dbReference type="AlphaFoldDB" id="A0A4R3JAZ7"/>
<reference evidence="3 6" key="1">
    <citation type="journal article" date="2018" name="Int. J. Syst. Evol. Microbiol.">
        <title>Draft Genome Sequence of Faecalimonas umbilicata JCM 30896T, an Acetate-Producing Bacterium Isolated from Human Feces.</title>
        <authorList>
            <person name="Sakamoto M."/>
            <person name="Ikeyama N."/>
            <person name="Yuki M."/>
            <person name="Ohkuma M."/>
        </authorList>
    </citation>
    <scope>NUCLEOTIDE SEQUENCE [LARGE SCALE GENOMIC DNA]</scope>
    <source>
        <strain evidence="3 6">EGH7</strain>
    </source>
</reference>
<dbReference type="CDD" id="cd11234">
    <property type="entry name" value="E_set_GDE_N"/>
    <property type="match status" value="1"/>
</dbReference>